<keyword evidence="1" id="KW-0694">RNA-binding</keyword>
<evidence type="ECO:0000256" key="2">
    <source>
        <dbReference type="SAM" id="MobiDB-lite"/>
    </source>
</evidence>
<dbReference type="Proteomes" id="UP000278143">
    <property type="component" value="Unassembled WGS sequence"/>
</dbReference>
<keyword evidence="5" id="KW-1185">Reference proteome</keyword>
<accession>A0A4P9Z2M4</accession>
<protein>
    <recommendedName>
        <fullName evidence="3">Chromatin target of PRMT1 protein C-terminal domain-containing protein</fullName>
    </recommendedName>
</protein>
<feature type="compositionally biased region" description="Polar residues" evidence="2">
    <location>
        <begin position="1"/>
        <end position="12"/>
    </location>
</feature>
<feature type="region of interest" description="Disordered" evidence="2">
    <location>
        <begin position="1"/>
        <end position="73"/>
    </location>
</feature>
<gene>
    <name evidence="4" type="ORF">SYNPS1DRAFT_27669</name>
</gene>
<dbReference type="OrthoDB" id="5599506at2759"/>
<reference evidence="5" key="1">
    <citation type="journal article" date="2018" name="Nat. Microbiol.">
        <title>Leveraging single-cell genomics to expand the fungal tree of life.</title>
        <authorList>
            <person name="Ahrendt S.R."/>
            <person name="Quandt C.A."/>
            <person name="Ciobanu D."/>
            <person name="Clum A."/>
            <person name="Salamov A."/>
            <person name="Andreopoulos B."/>
            <person name="Cheng J.F."/>
            <person name="Woyke T."/>
            <person name="Pelin A."/>
            <person name="Henrissat B."/>
            <person name="Reynolds N.K."/>
            <person name="Benny G.L."/>
            <person name="Smith M.E."/>
            <person name="James T.Y."/>
            <person name="Grigoriev I.V."/>
        </authorList>
    </citation>
    <scope>NUCLEOTIDE SEQUENCE [LARGE SCALE GENOMIC DNA]</scope>
    <source>
        <strain evidence="5">Benny S71-1</strain>
    </source>
</reference>
<sequence>MKSSRPESNTRLAPQLGAAKLRGQQQQKLRAASGQRPTNASRMATRGRHGRGGQRGGSRRTSKPLTKEQLDRELDNYVMRDNEMARNKLDSDLDAYMADVQTEGNAA</sequence>
<dbReference type="InterPro" id="IPR025715">
    <property type="entry name" value="FoP_C"/>
</dbReference>
<name>A0A4P9Z2M4_9FUNG</name>
<evidence type="ECO:0000256" key="1">
    <source>
        <dbReference type="ARBA" id="ARBA00022884"/>
    </source>
</evidence>
<feature type="domain" description="Chromatin target of PRMT1 protein C-terminal" evidence="3">
    <location>
        <begin position="11"/>
        <end position="103"/>
    </location>
</feature>
<dbReference type="AlphaFoldDB" id="A0A4P9Z2M4"/>
<evidence type="ECO:0000259" key="3">
    <source>
        <dbReference type="SMART" id="SM01218"/>
    </source>
</evidence>
<dbReference type="Pfam" id="PF13865">
    <property type="entry name" value="FoP_duplication"/>
    <property type="match status" value="1"/>
</dbReference>
<feature type="compositionally biased region" description="Basic residues" evidence="2">
    <location>
        <begin position="45"/>
        <end position="62"/>
    </location>
</feature>
<evidence type="ECO:0000313" key="5">
    <source>
        <dbReference type="Proteomes" id="UP000278143"/>
    </source>
</evidence>
<organism evidence="4 5">
    <name type="scientific">Syncephalis pseudoplumigaleata</name>
    <dbReference type="NCBI Taxonomy" id="1712513"/>
    <lineage>
        <taxon>Eukaryota</taxon>
        <taxon>Fungi</taxon>
        <taxon>Fungi incertae sedis</taxon>
        <taxon>Zoopagomycota</taxon>
        <taxon>Zoopagomycotina</taxon>
        <taxon>Zoopagomycetes</taxon>
        <taxon>Zoopagales</taxon>
        <taxon>Piptocephalidaceae</taxon>
        <taxon>Syncephalis</taxon>
    </lineage>
</organism>
<proteinExistence type="predicted"/>
<dbReference type="SMART" id="SM01218">
    <property type="entry name" value="FoP_duplication"/>
    <property type="match status" value="1"/>
</dbReference>
<evidence type="ECO:0000313" key="4">
    <source>
        <dbReference type="EMBL" id="RKP26656.1"/>
    </source>
</evidence>
<dbReference type="EMBL" id="KZ989366">
    <property type="protein sequence ID" value="RKP26656.1"/>
    <property type="molecule type" value="Genomic_DNA"/>
</dbReference>
<dbReference type="GO" id="GO:0003723">
    <property type="term" value="F:RNA binding"/>
    <property type="evidence" value="ECO:0007669"/>
    <property type="project" value="UniProtKB-KW"/>
</dbReference>